<dbReference type="EnsemblMetazoa" id="AMAM002668-RA">
    <property type="protein sequence ID" value="AMAM002668-PA"/>
    <property type="gene ID" value="AMAM002668"/>
</dbReference>
<feature type="compositionally biased region" description="Low complexity" evidence="1">
    <location>
        <begin position="222"/>
        <end position="241"/>
    </location>
</feature>
<evidence type="ECO:0000313" key="2">
    <source>
        <dbReference type="EnsemblMetazoa" id="AMAM002668-PA"/>
    </source>
</evidence>
<protein>
    <submittedName>
        <fullName evidence="2">Uncharacterized protein</fullName>
    </submittedName>
</protein>
<dbReference type="VEuPathDB" id="VectorBase:AMAM002668"/>
<feature type="region of interest" description="Disordered" evidence="1">
    <location>
        <begin position="119"/>
        <end position="262"/>
    </location>
</feature>
<feature type="compositionally biased region" description="Acidic residues" evidence="1">
    <location>
        <begin position="137"/>
        <end position="148"/>
    </location>
</feature>
<evidence type="ECO:0000256" key="1">
    <source>
        <dbReference type="SAM" id="MobiDB-lite"/>
    </source>
</evidence>
<reference evidence="2" key="2">
    <citation type="submission" date="2020-05" db="UniProtKB">
        <authorList>
            <consortium name="EnsemblMetazoa"/>
        </authorList>
    </citation>
    <scope>IDENTIFICATION</scope>
    <source>
        <strain evidence="2">maculatus3</strain>
    </source>
</reference>
<feature type="compositionally biased region" description="Low complexity" evidence="1">
    <location>
        <begin position="178"/>
        <end position="196"/>
    </location>
</feature>
<feature type="compositionally biased region" description="Gly residues" evidence="1">
    <location>
        <begin position="329"/>
        <end position="338"/>
    </location>
</feature>
<dbReference type="AlphaFoldDB" id="A0A182SA19"/>
<feature type="compositionally biased region" description="Acidic residues" evidence="1">
    <location>
        <begin position="199"/>
        <end position="217"/>
    </location>
</feature>
<name>A0A182SA19_9DIPT</name>
<feature type="region of interest" description="Disordered" evidence="1">
    <location>
        <begin position="321"/>
        <end position="348"/>
    </location>
</feature>
<keyword evidence="3" id="KW-1185">Reference proteome</keyword>
<feature type="region of interest" description="Disordered" evidence="1">
    <location>
        <begin position="45"/>
        <end position="68"/>
    </location>
</feature>
<evidence type="ECO:0000313" key="3">
    <source>
        <dbReference type="Proteomes" id="UP000075901"/>
    </source>
</evidence>
<reference evidence="3" key="1">
    <citation type="submission" date="2013-09" db="EMBL/GenBank/DDBJ databases">
        <title>The Genome Sequence of Anopheles maculatus species B.</title>
        <authorList>
            <consortium name="The Broad Institute Genomics Platform"/>
            <person name="Neafsey D.E."/>
            <person name="Besansky N."/>
            <person name="Howell P."/>
            <person name="Walton C."/>
            <person name="Young S.K."/>
            <person name="Zeng Q."/>
            <person name="Gargeya S."/>
            <person name="Fitzgerald M."/>
            <person name="Haas B."/>
            <person name="Abouelleil A."/>
            <person name="Allen A.W."/>
            <person name="Alvarado L."/>
            <person name="Arachchi H.M."/>
            <person name="Berlin A.M."/>
            <person name="Chapman S.B."/>
            <person name="Gainer-Dewar J."/>
            <person name="Goldberg J."/>
            <person name="Griggs A."/>
            <person name="Gujja S."/>
            <person name="Hansen M."/>
            <person name="Howarth C."/>
            <person name="Imamovic A."/>
            <person name="Ireland A."/>
            <person name="Larimer J."/>
            <person name="McCowan C."/>
            <person name="Murphy C."/>
            <person name="Pearson M."/>
            <person name="Poon T.W."/>
            <person name="Priest M."/>
            <person name="Roberts A."/>
            <person name="Saif S."/>
            <person name="Shea T."/>
            <person name="Sisk P."/>
            <person name="Sykes S."/>
            <person name="Wortman J."/>
            <person name="Nusbaum C."/>
            <person name="Birren B."/>
        </authorList>
    </citation>
    <scope>NUCLEOTIDE SEQUENCE [LARGE SCALE GENOMIC DNA]</scope>
    <source>
        <strain evidence="3">maculatus3</strain>
    </source>
</reference>
<sequence>MEQAADGTASGIVNQQKQLAVDMQSVFAGGNIMVAMCSSLREASTSVERESSGGVDEDVPLSRTRSSSQCVLKQLSLEGQDSDYKSLELDLDVQSASVTNMSTSYNATADTTTTIVSLLSSGSEDEEDVTTNSTTNDQEEDAGGDDTLLEGKEPEPVNKMSEPSGKRRRRKRTNTCQANATTSTVVNVNTATTTTVDAKDDEVEDEEEHGDEDDEELQPLISSNKTSSSSLSAAPTTTTTTTKKDSLTYGEGSLLSGTGNDISVSLTALPSECDEPKQSTMAAYQTVDDTAKRLTVTSVGSDGVGTNSGLSTSMIVSSNTGKLATGGITPAGGGNGGNGKKKSKKKRK</sequence>
<organism evidence="2 3">
    <name type="scientific">Anopheles maculatus</name>
    <dbReference type="NCBI Taxonomy" id="74869"/>
    <lineage>
        <taxon>Eukaryota</taxon>
        <taxon>Metazoa</taxon>
        <taxon>Ecdysozoa</taxon>
        <taxon>Arthropoda</taxon>
        <taxon>Hexapoda</taxon>
        <taxon>Insecta</taxon>
        <taxon>Pterygota</taxon>
        <taxon>Neoptera</taxon>
        <taxon>Endopterygota</taxon>
        <taxon>Diptera</taxon>
        <taxon>Nematocera</taxon>
        <taxon>Culicoidea</taxon>
        <taxon>Culicidae</taxon>
        <taxon>Anophelinae</taxon>
        <taxon>Anopheles</taxon>
        <taxon>Anopheles maculatus group</taxon>
    </lineage>
</organism>
<accession>A0A182SA19</accession>
<proteinExistence type="predicted"/>
<feature type="compositionally biased region" description="Basic residues" evidence="1">
    <location>
        <begin position="339"/>
        <end position="348"/>
    </location>
</feature>
<dbReference type="Proteomes" id="UP000075901">
    <property type="component" value="Unassembled WGS sequence"/>
</dbReference>